<organism evidence="1 2">
    <name type="scientific">Vigna unguiculata</name>
    <name type="common">Cowpea</name>
    <dbReference type="NCBI Taxonomy" id="3917"/>
    <lineage>
        <taxon>Eukaryota</taxon>
        <taxon>Viridiplantae</taxon>
        <taxon>Streptophyta</taxon>
        <taxon>Embryophyta</taxon>
        <taxon>Tracheophyta</taxon>
        <taxon>Spermatophyta</taxon>
        <taxon>Magnoliopsida</taxon>
        <taxon>eudicotyledons</taxon>
        <taxon>Gunneridae</taxon>
        <taxon>Pentapetalae</taxon>
        <taxon>rosids</taxon>
        <taxon>fabids</taxon>
        <taxon>Fabales</taxon>
        <taxon>Fabaceae</taxon>
        <taxon>Papilionoideae</taxon>
        <taxon>50 kb inversion clade</taxon>
        <taxon>NPAAA clade</taxon>
        <taxon>indigoferoid/millettioid clade</taxon>
        <taxon>Phaseoleae</taxon>
        <taxon>Vigna</taxon>
    </lineage>
</organism>
<dbReference type="Proteomes" id="UP000501690">
    <property type="component" value="Linkage Group LG5"/>
</dbReference>
<keyword evidence="2" id="KW-1185">Reference proteome</keyword>
<reference evidence="1 2" key="1">
    <citation type="submission" date="2019-04" db="EMBL/GenBank/DDBJ databases">
        <title>An improved genome assembly and genetic linkage map for asparagus bean, Vigna unguiculata ssp. sesquipedialis.</title>
        <authorList>
            <person name="Xia Q."/>
            <person name="Zhang R."/>
            <person name="Dong Y."/>
        </authorList>
    </citation>
    <scope>NUCLEOTIDE SEQUENCE [LARGE SCALE GENOMIC DNA]</scope>
    <source>
        <tissue evidence="1">Leaf</tissue>
    </source>
</reference>
<proteinExistence type="predicted"/>
<gene>
    <name evidence="1" type="ORF">DEO72_LG5g156</name>
</gene>
<dbReference type="EMBL" id="CP039349">
    <property type="protein sequence ID" value="QCD92097.1"/>
    <property type="molecule type" value="Genomic_DNA"/>
</dbReference>
<evidence type="ECO:0000313" key="1">
    <source>
        <dbReference type="EMBL" id="QCD92097.1"/>
    </source>
</evidence>
<dbReference type="AlphaFoldDB" id="A0A4D6LU56"/>
<sequence length="185" mass="20790">MGNNNGACFQSHRGSLPFPCHLQLGTHATINMTTSTRKNSEKGEVSYTVEGSTCKLMLARFVDNFGHSPVLAFAIDDSIISSDGEKLSLQIFKVQTGPCLFDPLSVCFKNPIAWTKTKKNVRAWDDVTDTYVYLYGTPNRCGLLVLECEKSEYCSDHCKELTIAHYFWRVLNDTLLLHCYVCSNE</sequence>
<name>A0A4D6LU56_VIGUN</name>
<protein>
    <submittedName>
        <fullName evidence="1">Uncharacterized protein</fullName>
    </submittedName>
</protein>
<accession>A0A4D6LU56</accession>
<evidence type="ECO:0000313" key="2">
    <source>
        <dbReference type="Proteomes" id="UP000501690"/>
    </source>
</evidence>